<evidence type="ECO:0000256" key="4">
    <source>
        <dbReference type="ARBA" id="ARBA00023118"/>
    </source>
</evidence>
<name>A0A5J6STX6_9BACI</name>
<evidence type="ECO:0000313" key="6">
    <source>
        <dbReference type="EMBL" id="QFG00405.1"/>
    </source>
</evidence>
<dbReference type="AlphaFoldDB" id="A0A5J6STX6"/>
<keyword evidence="1" id="KW-0808">Transferase</keyword>
<dbReference type="InterPro" id="IPR058909">
    <property type="entry name" value="CD_NTase_C"/>
</dbReference>
<keyword evidence="2" id="KW-0548">Nucleotidyltransferase</keyword>
<keyword evidence="3" id="KW-0547">Nucleotide-binding</keyword>
<evidence type="ECO:0000256" key="1">
    <source>
        <dbReference type="ARBA" id="ARBA00022679"/>
    </source>
</evidence>
<sequence>MTKLNYEKRLSDLKNRRQEYIFYKSTTDFERFEPITESYELYTVAESFKYALGAMQAVDKTYTDNTFKTGDRIKNQLQRLENEGHSLSFRYQGSVTNNTHIRSHSDIDLLAITDKFYTLEPPQKPSNPYQGNPTDELYKLRLDSICLLENAFPAVNVDTSGAKSISLEGGSLSRKVDVVPSNWYDTTEYTSRQDETYRGIMVLDSQKMVRITNTPFFHNYLLKTKDDASLQNFKKIVRLLKTLKADAEKEINLSSYDLAAIPFHMESSTYVQSNTPLTLIEKALFFLMDLCNNDDKRNSLYVPDHSRKIFEKAKLVDLQRITLELEDLYSDILKEQKTSIFN</sequence>
<dbReference type="Pfam" id="PF26305">
    <property type="entry name" value="CD_NTase_C"/>
    <property type="match status" value="1"/>
</dbReference>
<keyword evidence="7" id="KW-1185">Reference proteome</keyword>
<dbReference type="OrthoDB" id="8264173at2"/>
<dbReference type="KEGG" id="psyo:PB01_17230"/>
<gene>
    <name evidence="6" type="ORF">PB01_17230</name>
</gene>
<feature type="domain" description="cGAS/DncV-like nucleotidyltransferase C-terminal helical" evidence="5">
    <location>
        <begin position="223"/>
        <end position="317"/>
    </location>
</feature>
<keyword evidence="4" id="KW-0051">Antiviral defense</keyword>
<dbReference type="RefSeq" id="WP_151701286.1">
    <property type="nucleotide sequence ID" value="NZ_CP031223.1"/>
</dbReference>
<dbReference type="EMBL" id="CP031223">
    <property type="protein sequence ID" value="QFG00405.1"/>
    <property type="molecule type" value="Genomic_DNA"/>
</dbReference>
<dbReference type="SUPFAM" id="SSF81301">
    <property type="entry name" value="Nucleotidyltransferase"/>
    <property type="match status" value="1"/>
</dbReference>
<evidence type="ECO:0000256" key="2">
    <source>
        <dbReference type="ARBA" id="ARBA00022695"/>
    </source>
</evidence>
<evidence type="ECO:0000259" key="5">
    <source>
        <dbReference type="Pfam" id="PF26305"/>
    </source>
</evidence>
<reference evidence="6 7" key="1">
    <citation type="submission" date="2018-07" db="EMBL/GenBank/DDBJ databases">
        <title>Complete genome sequence of Psychrobacillus sp. PB01, isolated from iceberg, and comparative genome analysis of Psychrobacillus strains.</title>
        <authorList>
            <person name="Lee P.C."/>
        </authorList>
    </citation>
    <scope>NUCLEOTIDE SEQUENCE [LARGE SCALE GENOMIC DNA]</scope>
    <source>
        <strain evidence="6 7">PB01</strain>
    </source>
</reference>
<evidence type="ECO:0000256" key="3">
    <source>
        <dbReference type="ARBA" id="ARBA00022741"/>
    </source>
</evidence>
<organism evidence="6 7">
    <name type="scientific">Psychrobacillus glaciei</name>
    <dbReference type="NCBI Taxonomy" id="2283160"/>
    <lineage>
        <taxon>Bacteria</taxon>
        <taxon>Bacillati</taxon>
        <taxon>Bacillota</taxon>
        <taxon>Bacilli</taxon>
        <taxon>Bacillales</taxon>
        <taxon>Bacillaceae</taxon>
        <taxon>Psychrobacillus</taxon>
    </lineage>
</organism>
<proteinExistence type="predicted"/>
<protein>
    <recommendedName>
        <fullName evidence="5">cGAS/DncV-like nucleotidyltransferase C-terminal helical domain-containing protein</fullName>
    </recommendedName>
</protein>
<evidence type="ECO:0000313" key="7">
    <source>
        <dbReference type="Proteomes" id="UP000325517"/>
    </source>
</evidence>
<accession>A0A5J6STX6</accession>
<dbReference type="Proteomes" id="UP000325517">
    <property type="component" value="Chromosome"/>
</dbReference>
<dbReference type="InterPro" id="IPR043519">
    <property type="entry name" value="NT_sf"/>
</dbReference>